<keyword evidence="11" id="KW-0472">Membrane</keyword>
<dbReference type="InterPro" id="IPR036890">
    <property type="entry name" value="HATPase_C_sf"/>
</dbReference>
<keyword evidence="5" id="KW-0547">Nucleotide-binding</keyword>
<dbReference type="SUPFAM" id="SSF55874">
    <property type="entry name" value="ATPase domain of HSP90 chaperone/DNA topoisomerase II/histidine kinase"/>
    <property type="match status" value="1"/>
</dbReference>
<evidence type="ECO:0000259" key="12">
    <source>
        <dbReference type="Pfam" id="PF02518"/>
    </source>
</evidence>
<evidence type="ECO:0000256" key="6">
    <source>
        <dbReference type="ARBA" id="ARBA00022777"/>
    </source>
</evidence>
<feature type="compositionally biased region" description="Gly residues" evidence="10">
    <location>
        <begin position="398"/>
        <end position="417"/>
    </location>
</feature>
<evidence type="ECO:0000256" key="9">
    <source>
        <dbReference type="SAM" id="Coils"/>
    </source>
</evidence>
<keyword evidence="9" id="KW-0175">Coiled coil</keyword>
<feature type="domain" description="Histidine kinase/HSP90-like ATPase" evidence="12">
    <location>
        <begin position="326"/>
        <end position="402"/>
    </location>
</feature>
<organism evidence="14 15">
    <name type="scientific">Nocardiopsis tropica</name>
    <dbReference type="NCBI Taxonomy" id="109330"/>
    <lineage>
        <taxon>Bacteria</taxon>
        <taxon>Bacillati</taxon>
        <taxon>Actinomycetota</taxon>
        <taxon>Actinomycetes</taxon>
        <taxon>Streptosporangiales</taxon>
        <taxon>Nocardiopsidaceae</taxon>
        <taxon>Nocardiopsis</taxon>
    </lineage>
</organism>
<feature type="transmembrane region" description="Helical" evidence="11">
    <location>
        <begin position="90"/>
        <end position="114"/>
    </location>
</feature>
<feature type="transmembrane region" description="Helical" evidence="11">
    <location>
        <begin position="59"/>
        <end position="78"/>
    </location>
</feature>
<keyword evidence="6 14" id="KW-0418">Kinase</keyword>
<feature type="transmembrane region" description="Helical" evidence="11">
    <location>
        <begin position="27"/>
        <end position="47"/>
    </location>
</feature>
<evidence type="ECO:0000313" key="15">
    <source>
        <dbReference type="Proteomes" id="UP001348641"/>
    </source>
</evidence>
<keyword evidence="4" id="KW-0808">Transferase</keyword>
<evidence type="ECO:0000256" key="1">
    <source>
        <dbReference type="ARBA" id="ARBA00000085"/>
    </source>
</evidence>
<feature type="domain" description="Signal transduction histidine kinase subgroup 3 dimerisation and phosphoacceptor" evidence="13">
    <location>
        <begin position="217"/>
        <end position="282"/>
    </location>
</feature>
<dbReference type="PANTHER" id="PTHR24421:SF10">
    <property type="entry name" value="NITRATE_NITRITE SENSOR PROTEIN NARQ"/>
    <property type="match status" value="1"/>
</dbReference>
<dbReference type="InterPro" id="IPR050482">
    <property type="entry name" value="Sensor_HK_TwoCompSys"/>
</dbReference>
<dbReference type="Gene3D" id="1.20.5.1930">
    <property type="match status" value="1"/>
</dbReference>
<dbReference type="Gene3D" id="3.30.565.10">
    <property type="entry name" value="Histidine kinase-like ATPase, C-terminal domain"/>
    <property type="match status" value="1"/>
</dbReference>
<evidence type="ECO:0000256" key="3">
    <source>
        <dbReference type="ARBA" id="ARBA00022553"/>
    </source>
</evidence>
<evidence type="ECO:0000256" key="8">
    <source>
        <dbReference type="ARBA" id="ARBA00023012"/>
    </source>
</evidence>
<evidence type="ECO:0000259" key="13">
    <source>
        <dbReference type="Pfam" id="PF07730"/>
    </source>
</evidence>
<accession>A0ABU7KQG7</accession>
<evidence type="ECO:0000256" key="11">
    <source>
        <dbReference type="SAM" id="Phobius"/>
    </source>
</evidence>
<feature type="coiled-coil region" evidence="9">
    <location>
        <begin position="185"/>
        <end position="212"/>
    </location>
</feature>
<evidence type="ECO:0000256" key="4">
    <source>
        <dbReference type="ARBA" id="ARBA00022679"/>
    </source>
</evidence>
<keyword evidence="7" id="KW-0067">ATP-binding</keyword>
<evidence type="ECO:0000256" key="2">
    <source>
        <dbReference type="ARBA" id="ARBA00012438"/>
    </source>
</evidence>
<dbReference type="Pfam" id="PF07730">
    <property type="entry name" value="HisKA_3"/>
    <property type="match status" value="1"/>
</dbReference>
<evidence type="ECO:0000313" key="14">
    <source>
        <dbReference type="EMBL" id="MEE2051536.1"/>
    </source>
</evidence>
<sequence length="467" mass="48826">MNTSGSLPDLSAWVTLYRDRPPRMLQLLFWGATGIALVLQTMGLVFDMGLANEPPALRAMVFASFGAAVASCALWPFLAWSADSPPLRRAASVVFLVLTVLCLITNNYTMFLLVCVGTMNAVAVFGLLGGVGYGASVFALSVVLALFLPGVVPLWAGLVMGTSLLFIVAVSGMAFVGLVVAGERAERTTALLAELEEAHEDLRLRAARVRELTVAEERARMSREMHDSTGHYLTALAMSLSNALRFRTARPDQAWGEVEQARELAGEALTDTRRWVRALRPLRLEGRAGVAAMRAMADSFDGGGIRIAFTDGGDWPELSEEAELVCYRALQEGLTNAMRHSGADLVEVEVAADPAGVAVTVADNGAGAPQEAALGGFGLRGLAERVASVGGALEAGDADGGGAGAPGTEPGPGGGRAGDAPRNGADRAPEGAGEDTGTRRHGFRLRVSVPALRTERETVPTTVGGTA</sequence>
<dbReference type="EMBL" id="JAUUCC010000031">
    <property type="protein sequence ID" value="MEE2051536.1"/>
    <property type="molecule type" value="Genomic_DNA"/>
</dbReference>
<keyword evidence="11" id="KW-0812">Transmembrane</keyword>
<dbReference type="Pfam" id="PF02518">
    <property type="entry name" value="HATPase_c"/>
    <property type="match status" value="1"/>
</dbReference>
<evidence type="ECO:0000256" key="10">
    <source>
        <dbReference type="SAM" id="MobiDB-lite"/>
    </source>
</evidence>
<dbReference type="InterPro" id="IPR011712">
    <property type="entry name" value="Sig_transdc_His_kin_sub3_dim/P"/>
</dbReference>
<reference evidence="14 15" key="1">
    <citation type="submission" date="2023-07" db="EMBL/GenBank/DDBJ databases">
        <authorList>
            <person name="Girao M."/>
            <person name="Carvalho M.F."/>
        </authorList>
    </citation>
    <scope>NUCLEOTIDE SEQUENCE [LARGE SCALE GENOMIC DNA]</scope>
    <source>
        <strain evidence="14 15">66/93</strain>
    </source>
</reference>
<comment type="catalytic activity">
    <reaction evidence="1">
        <text>ATP + protein L-histidine = ADP + protein N-phospho-L-histidine.</text>
        <dbReference type="EC" id="2.7.13.3"/>
    </reaction>
</comment>
<keyword evidence="3" id="KW-0597">Phosphoprotein</keyword>
<evidence type="ECO:0000256" key="5">
    <source>
        <dbReference type="ARBA" id="ARBA00022741"/>
    </source>
</evidence>
<proteinExistence type="predicted"/>
<name>A0ABU7KQG7_9ACTN</name>
<evidence type="ECO:0000256" key="7">
    <source>
        <dbReference type="ARBA" id="ARBA00022840"/>
    </source>
</evidence>
<dbReference type="Proteomes" id="UP001348641">
    <property type="component" value="Unassembled WGS sequence"/>
</dbReference>
<dbReference type="PANTHER" id="PTHR24421">
    <property type="entry name" value="NITRATE/NITRITE SENSOR PROTEIN NARX-RELATED"/>
    <property type="match status" value="1"/>
</dbReference>
<keyword evidence="11" id="KW-1133">Transmembrane helix</keyword>
<feature type="transmembrane region" description="Helical" evidence="11">
    <location>
        <begin position="121"/>
        <end position="148"/>
    </location>
</feature>
<gene>
    <name evidence="14" type="ORF">Q8A49_13640</name>
</gene>
<protein>
    <recommendedName>
        <fullName evidence="2">histidine kinase</fullName>
        <ecNumber evidence="2">2.7.13.3</ecNumber>
    </recommendedName>
</protein>
<feature type="region of interest" description="Disordered" evidence="10">
    <location>
        <begin position="394"/>
        <end position="467"/>
    </location>
</feature>
<feature type="transmembrane region" description="Helical" evidence="11">
    <location>
        <begin position="154"/>
        <end position="181"/>
    </location>
</feature>
<dbReference type="RefSeq" id="WP_330158651.1">
    <property type="nucleotide sequence ID" value="NZ_BAAAJA010000018.1"/>
</dbReference>
<comment type="caution">
    <text evidence="14">The sequence shown here is derived from an EMBL/GenBank/DDBJ whole genome shotgun (WGS) entry which is preliminary data.</text>
</comment>
<dbReference type="GO" id="GO:0016301">
    <property type="term" value="F:kinase activity"/>
    <property type="evidence" value="ECO:0007669"/>
    <property type="project" value="UniProtKB-KW"/>
</dbReference>
<dbReference type="CDD" id="cd16917">
    <property type="entry name" value="HATPase_UhpB-NarQ-NarX-like"/>
    <property type="match status" value="1"/>
</dbReference>
<keyword evidence="8" id="KW-0902">Two-component regulatory system</keyword>
<dbReference type="EC" id="2.7.13.3" evidence="2"/>
<dbReference type="InterPro" id="IPR003594">
    <property type="entry name" value="HATPase_dom"/>
</dbReference>